<comment type="caution">
    <text evidence="1">The sequence shown here is derived from an EMBL/GenBank/DDBJ whole genome shotgun (WGS) entry which is preliminary data.</text>
</comment>
<proteinExistence type="predicted"/>
<dbReference type="EMBL" id="SNYV01000013">
    <property type="protein sequence ID" value="TDQ78125.1"/>
    <property type="molecule type" value="Genomic_DNA"/>
</dbReference>
<organism evidence="1 2">
    <name type="scientific">Sphingobacterium yanglingense</name>
    <dbReference type="NCBI Taxonomy" id="1437280"/>
    <lineage>
        <taxon>Bacteria</taxon>
        <taxon>Pseudomonadati</taxon>
        <taxon>Bacteroidota</taxon>
        <taxon>Sphingobacteriia</taxon>
        <taxon>Sphingobacteriales</taxon>
        <taxon>Sphingobacteriaceae</taxon>
        <taxon>Sphingobacterium</taxon>
    </lineage>
</organism>
<dbReference type="RefSeq" id="WP_133584377.1">
    <property type="nucleotide sequence ID" value="NZ_SNYV01000013.1"/>
</dbReference>
<keyword evidence="2" id="KW-1185">Reference proteome</keyword>
<dbReference type="Pfam" id="PF16132">
    <property type="entry name" value="DUF4843"/>
    <property type="match status" value="1"/>
</dbReference>
<dbReference type="InterPro" id="IPR032299">
    <property type="entry name" value="DUF4843"/>
</dbReference>
<protein>
    <submittedName>
        <fullName evidence="1">Uncharacterized protein DUF4843</fullName>
    </submittedName>
</protein>
<dbReference type="AlphaFoldDB" id="A0A4R6WPF6"/>
<reference evidence="1 2" key="1">
    <citation type="submission" date="2019-03" db="EMBL/GenBank/DDBJ databases">
        <title>Genomic Encyclopedia of Archaeal and Bacterial Type Strains, Phase II (KMG-II): from individual species to whole genera.</title>
        <authorList>
            <person name="Goeker M."/>
        </authorList>
    </citation>
    <scope>NUCLEOTIDE SEQUENCE [LARGE SCALE GENOMIC DNA]</scope>
    <source>
        <strain evidence="1 2">DSM 28353</strain>
    </source>
</reference>
<evidence type="ECO:0000313" key="1">
    <source>
        <dbReference type="EMBL" id="TDQ78125.1"/>
    </source>
</evidence>
<sequence>MEKYYFIVIALIFFFSCKKNDQAPFFDANTSISISGDKQQGTKADSLVYSFAVQPSSLQETNIKIHVRTVGNIVDSDREFSLVINPTLTTAEDAEFEFPKVFTMPANASTTTINVKIKRSERLKATNAKLVIDVAENKEFKPAPIFKSLTDPYQTNRFSIVWTDVLTKPAEWDDGVYFLYMFGEWSKTKHQLIIDATGRASYTDLVPFEEEWYAILAKSSAWLAEYNAAHPDDPLVDEHGDIVEFYF</sequence>
<name>A0A4R6WPF6_9SPHI</name>
<accession>A0A4R6WPF6</accession>
<gene>
    <name evidence="1" type="ORF">CLV99_2103</name>
</gene>
<dbReference type="PROSITE" id="PS51257">
    <property type="entry name" value="PROKAR_LIPOPROTEIN"/>
    <property type="match status" value="1"/>
</dbReference>
<dbReference type="Proteomes" id="UP000295292">
    <property type="component" value="Unassembled WGS sequence"/>
</dbReference>
<evidence type="ECO:0000313" key="2">
    <source>
        <dbReference type="Proteomes" id="UP000295292"/>
    </source>
</evidence>
<dbReference type="OrthoDB" id="1094829at2"/>